<dbReference type="AlphaFoldDB" id="A0A182IGE8"/>
<accession>A0A182IGE8</accession>
<dbReference type="EnsemblMetazoa" id="AARA014545-RA">
    <property type="protein sequence ID" value="AARA014545-PA"/>
    <property type="gene ID" value="AARA014545"/>
</dbReference>
<sequence length="90" mass="10196">MLRFLCCSGWNAHFSLTHLVFIPFYFGSDKTLMACLCACAITILYNVLNNLTTQMMTISARIKFSFSSWSSCCSVRSIHDKLDRLAHSFG</sequence>
<reference evidence="1" key="1">
    <citation type="submission" date="2022-08" db="UniProtKB">
        <authorList>
            <consortium name="EnsemblMetazoa"/>
        </authorList>
    </citation>
    <scope>IDENTIFICATION</scope>
    <source>
        <strain evidence="1">Dongola</strain>
    </source>
</reference>
<keyword evidence="2" id="KW-1185">Reference proteome</keyword>
<evidence type="ECO:0000313" key="1">
    <source>
        <dbReference type="EnsemblMetazoa" id="AARA014545-PA"/>
    </source>
</evidence>
<dbReference type="VEuPathDB" id="VectorBase:AARA014545"/>
<organism evidence="1 2">
    <name type="scientific">Anopheles arabiensis</name>
    <name type="common">Mosquito</name>
    <dbReference type="NCBI Taxonomy" id="7173"/>
    <lineage>
        <taxon>Eukaryota</taxon>
        <taxon>Metazoa</taxon>
        <taxon>Ecdysozoa</taxon>
        <taxon>Arthropoda</taxon>
        <taxon>Hexapoda</taxon>
        <taxon>Insecta</taxon>
        <taxon>Pterygota</taxon>
        <taxon>Neoptera</taxon>
        <taxon>Endopterygota</taxon>
        <taxon>Diptera</taxon>
        <taxon>Nematocera</taxon>
        <taxon>Culicoidea</taxon>
        <taxon>Culicidae</taxon>
        <taxon>Anophelinae</taxon>
        <taxon>Anopheles</taxon>
    </lineage>
</organism>
<evidence type="ECO:0000313" key="2">
    <source>
        <dbReference type="Proteomes" id="UP000075840"/>
    </source>
</evidence>
<dbReference type="EMBL" id="APCN01004494">
    <property type="status" value="NOT_ANNOTATED_CDS"/>
    <property type="molecule type" value="Genomic_DNA"/>
</dbReference>
<name>A0A182IGE8_ANOAR</name>
<proteinExistence type="predicted"/>
<protein>
    <submittedName>
        <fullName evidence="1">Uncharacterized protein</fullName>
    </submittedName>
</protein>
<dbReference type="Proteomes" id="UP000075840">
    <property type="component" value="Unassembled WGS sequence"/>
</dbReference>